<dbReference type="Gene3D" id="3.40.50.720">
    <property type="entry name" value="NAD(P)-binding Rossmann-like Domain"/>
    <property type="match status" value="1"/>
</dbReference>
<name>A0ABV6LKC0_9BACI</name>
<dbReference type="NCBIfam" id="NF004976">
    <property type="entry name" value="PRK06349.1"/>
    <property type="match status" value="1"/>
</dbReference>
<dbReference type="InterPro" id="IPR019811">
    <property type="entry name" value="HDH_CS"/>
</dbReference>
<comment type="pathway">
    <text evidence="2 10">Amino-acid biosynthesis; L-methionine biosynthesis via de novo pathway; L-homoserine from L-aspartate: step 3/3.</text>
</comment>
<organism evidence="14 15">
    <name type="scientific">Pontibacillus salicampi</name>
    <dbReference type="NCBI Taxonomy" id="1449801"/>
    <lineage>
        <taxon>Bacteria</taxon>
        <taxon>Bacillati</taxon>
        <taxon>Bacillota</taxon>
        <taxon>Bacilli</taxon>
        <taxon>Bacillales</taxon>
        <taxon>Bacillaceae</taxon>
        <taxon>Pontibacillus</taxon>
    </lineage>
</organism>
<feature type="domain" description="Aspartate/homoserine dehydrogenase NAD-binding" evidence="13">
    <location>
        <begin position="9"/>
        <end position="125"/>
    </location>
</feature>
<dbReference type="EMBL" id="JBHLTP010000003">
    <property type="protein sequence ID" value="MFC0522846.1"/>
    <property type="molecule type" value="Genomic_DNA"/>
</dbReference>
<dbReference type="InterPro" id="IPR036291">
    <property type="entry name" value="NAD(P)-bd_dom_sf"/>
</dbReference>
<dbReference type="PIRSF" id="PIRSF036497">
    <property type="entry name" value="HDH_short"/>
    <property type="match status" value="1"/>
</dbReference>
<dbReference type="InterPro" id="IPR001342">
    <property type="entry name" value="HDH_cat"/>
</dbReference>
<comment type="similarity">
    <text evidence="3 11">Belongs to the homoserine dehydrogenase family.</text>
</comment>
<dbReference type="PANTHER" id="PTHR43331">
    <property type="entry name" value="HOMOSERINE DEHYDROGENASE"/>
    <property type="match status" value="1"/>
</dbReference>
<evidence type="ECO:0000256" key="7">
    <source>
        <dbReference type="ARBA" id="ARBA00022697"/>
    </source>
</evidence>
<reference evidence="14 15" key="1">
    <citation type="submission" date="2024-09" db="EMBL/GenBank/DDBJ databases">
        <authorList>
            <person name="Sun Q."/>
            <person name="Mori K."/>
        </authorList>
    </citation>
    <scope>NUCLEOTIDE SEQUENCE [LARGE SCALE GENOMIC DNA]</scope>
    <source>
        <strain evidence="14 15">NCAIM B.02529</strain>
    </source>
</reference>
<dbReference type="Pfam" id="PF00742">
    <property type="entry name" value="Homoserine_dh"/>
    <property type="match status" value="1"/>
</dbReference>
<sequence>MTIKVAILGFGTVGEGVWETLHTHHEYIQKKLSTPIEITSILVKDSNKKRNLPDSVQVTTDIEEVFQQPVDVVLEAIVGKQPAYQYVTRAIEHGAHVITANKEMFAHYGPHLLELAKEHNVWIGYEATTAGGTPVIRTIDQMLQVNQIKSIQGIVNGTSNYILTQMTKHQNSFEDALLAAQQKGYAEADPSNDVDGYDAFYKAMILSQLAYQDQPNWDEVYLEGIRTISSQDIDKATIQGQKWKHVATIELRHGAPRASIQPMQLNEDHPLYNIDGVENALSIQTDLLGSITLSGPGAGKLPTASAMIEDLLYVFQKERQQEAQYV</sequence>
<comment type="catalytic activity">
    <reaction evidence="10">
        <text>L-homoserine + NADP(+) = L-aspartate 4-semialdehyde + NADPH + H(+)</text>
        <dbReference type="Rhea" id="RHEA:15761"/>
        <dbReference type="ChEBI" id="CHEBI:15378"/>
        <dbReference type="ChEBI" id="CHEBI:57476"/>
        <dbReference type="ChEBI" id="CHEBI:57783"/>
        <dbReference type="ChEBI" id="CHEBI:58349"/>
        <dbReference type="ChEBI" id="CHEBI:537519"/>
        <dbReference type="EC" id="1.1.1.3"/>
    </reaction>
</comment>
<keyword evidence="6 10" id="KW-0028">Amino-acid biosynthesis</keyword>
<dbReference type="RefSeq" id="WP_377345372.1">
    <property type="nucleotide sequence ID" value="NZ_JBHLTP010000003.1"/>
</dbReference>
<keyword evidence="8 10" id="KW-0560">Oxidoreductase</keyword>
<accession>A0ABV6LKC0</accession>
<dbReference type="SUPFAM" id="SSF55347">
    <property type="entry name" value="Glyceraldehyde-3-phosphate dehydrogenase-like, C-terminal domain"/>
    <property type="match status" value="1"/>
</dbReference>
<proteinExistence type="inferred from homology"/>
<evidence type="ECO:0000256" key="1">
    <source>
        <dbReference type="ARBA" id="ARBA00005056"/>
    </source>
</evidence>
<dbReference type="PROSITE" id="PS01042">
    <property type="entry name" value="HOMOSER_DHGENASE"/>
    <property type="match status" value="1"/>
</dbReference>
<evidence type="ECO:0000256" key="10">
    <source>
        <dbReference type="RuleBase" id="RU000579"/>
    </source>
</evidence>
<feature type="domain" description="Homoserine dehydrogenase catalytic" evidence="12">
    <location>
        <begin position="134"/>
        <end position="312"/>
    </location>
</feature>
<evidence type="ECO:0000313" key="15">
    <source>
        <dbReference type="Proteomes" id="UP001589836"/>
    </source>
</evidence>
<evidence type="ECO:0000259" key="13">
    <source>
        <dbReference type="Pfam" id="PF03447"/>
    </source>
</evidence>
<dbReference type="InterPro" id="IPR022697">
    <property type="entry name" value="HDH_short"/>
</dbReference>
<evidence type="ECO:0000313" key="14">
    <source>
        <dbReference type="EMBL" id="MFC0522846.1"/>
    </source>
</evidence>
<gene>
    <name evidence="14" type="ORF">ACFFGV_04480</name>
</gene>
<keyword evidence="15" id="KW-1185">Reference proteome</keyword>
<dbReference type="SUPFAM" id="SSF51735">
    <property type="entry name" value="NAD(P)-binding Rossmann-fold domains"/>
    <property type="match status" value="1"/>
</dbReference>
<dbReference type="InterPro" id="IPR005106">
    <property type="entry name" value="Asp/hSer_DH_NAD-bd"/>
</dbReference>
<evidence type="ECO:0000256" key="9">
    <source>
        <dbReference type="ARBA" id="ARBA00023167"/>
    </source>
</evidence>
<comment type="caution">
    <text evidence="14">The sequence shown here is derived from an EMBL/GenBank/DDBJ whole genome shotgun (WGS) entry which is preliminary data.</text>
</comment>
<evidence type="ECO:0000256" key="2">
    <source>
        <dbReference type="ARBA" id="ARBA00005062"/>
    </source>
</evidence>
<evidence type="ECO:0000256" key="4">
    <source>
        <dbReference type="ARBA" id="ARBA00013213"/>
    </source>
</evidence>
<evidence type="ECO:0000256" key="5">
    <source>
        <dbReference type="ARBA" id="ARBA00013376"/>
    </source>
</evidence>
<evidence type="ECO:0000256" key="8">
    <source>
        <dbReference type="ARBA" id="ARBA00023002"/>
    </source>
</evidence>
<keyword evidence="10" id="KW-0521">NADP</keyword>
<protein>
    <recommendedName>
        <fullName evidence="5 10">Homoserine dehydrogenase</fullName>
        <ecNumber evidence="4 10">1.1.1.3</ecNumber>
    </recommendedName>
</protein>
<evidence type="ECO:0000259" key="12">
    <source>
        <dbReference type="Pfam" id="PF00742"/>
    </source>
</evidence>
<evidence type="ECO:0000256" key="6">
    <source>
        <dbReference type="ARBA" id="ARBA00022605"/>
    </source>
</evidence>
<dbReference type="EC" id="1.1.1.3" evidence="4 10"/>
<dbReference type="Gene3D" id="3.30.360.10">
    <property type="entry name" value="Dihydrodipicolinate Reductase, domain 2"/>
    <property type="match status" value="1"/>
</dbReference>
<dbReference type="Proteomes" id="UP001589836">
    <property type="component" value="Unassembled WGS sequence"/>
</dbReference>
<comment type="pathway">
    <text evidence="1 10">Amino-acid biosynthesis; L-threonine biosynthesis; L-threonine from L-aspartate: step 3/5.</text>
</comment>
<evidence type="ECO:0000256" key="11">
    <source>
        <dbReference type="RuleBase" id="RU004171"/>
    </source>
</evidence>
<dbReference type="Pfam" id="PF03447">
    <property type="entry name" value="NAD_binding_3"/>
    <property type="match status" value="1"/>
</dbReference>
<dbReference type="PANTHER" id="PTHR43331:SF1">
    <property type="entry name" value="HOMOSERINE DEHYDROGENASE"/>
    <property type="match status" value="1"/>
</dbReference>
<keyword evidence="7 10" id="KW-0791">Threonine biosynthesis</keyword>
<evidence type="ECO:0000256" key="3">
    <source>
        <dbReference type="ARBA" id="ARBA00006753"/>
    </source>
</evidence>
<keyword evidence="9 10" id="KW-0486">Methionine biosynthesis</keyword>